<dbReference type="Proteomes" id="UP001516023">
    <property type="component" value="Unassembled WGS sequence"/>
</dbReference>
<keyword evidence="4" id="KW-1185">Reference proteome</keyword>
<organism evidence="3 4">
    <name type="scientific">Cyclotella cryptica</name>
    <dbReference type="NCBI Taxonomy" id="29204"/>
    <lineage>
        <taxon>Eukaryota</taxon>
        <taxon>Sar</taxon>
        <taxon>Stramenopiles</taxon>
        <taxon>Ochrophyta</taxon>
        <taxon>Bacillariophyta</taxon>
        <taxon>Coscinodiscophyceae</taxon>
        <taxon>Thalassiosirophycidae</taxon>
        <taxon>Stephanodiscales</taxon>
        <taxon>Stephanodiscaceae</taxon>
        <taxon>Cyclotella</taxon>
    </lineage>
</organism>
<dbReference type="AlphaFoldDB" id="A0ABD3P2Z2"/>
<proteinExistence type="predicted"/>
<accession>A0ABD3P2Z2</accession>
<dbReference type="EMBL" id="JABMIG020000337">
    <property type="protein sequence ID" value="KAL3780840.1"/>
    <property type="molecule type" value="Genomic_DNA"/>
</dbReference>
<evidence type="ECO:0000256" key="1">
    <source>
        <dbReference type="SAM" id="Coils"/>
    </source>
</evidence>
<feature type="region of interest" description="Disordered" evidence="2">
    <location>
        <begin position="1"/>
        <end position="98"/>
    </location>
</feature>
<dbReference type="SUPFAM" id="SSF101576">
    <property type="entry name" value="Supernatant protein factor (SPF), C-terminal domain"/>
    <property type="match status" value="1"/>
</dbReference>
<dbReference type="InterPro" id="IPR036598">
    <property type="entry name" value="GOLD_dom_sf"/>
</dbReference>
<feature type="compositionally biased region" description="Basic residues" evidence="2">
    <location>
        <begin position="40"/>
        <end position="68"/>
    </location>
</feature>
<feature type="compositionally biased region" description="Pro residues" evidence="2">
    <location>
        <begin position="70"/>
        <end position="83"/>
    </location>
</feature>
<name>A0ABD3P2Z2_9STRA</name>
<feature type="coiled-coil region" evidence="1">
    <location>
        <begin position="226"/>
        <end position="260"/>
    </location>
</feature>
<feature type="compositionally biased region" description="Low complexity" evidence="2">
    <location>
        <begin position="1"/>
        <end position="37"/>
    </location>
</feature>
<sequence>MADSTSDPTTTPSRRAHPADASTPTTDDATSPTNDAPSPAHRRPKQPPKKRPRSPRHSPSHGLRRRLLHPLPPSPLLRRPPPSLTQVDGPPLSSSLLQSPSVYQAKSVPVPLRTKFDVPIHITAGGSVVEYEISTQDYDIGFAVTAEREEGVTNVKESARVDAVTGKFLVGSVPCALVFSFDNEYSWFREKRVSYRITVTPPRAENVVRGRRLRAKKALEVVGEDRRVVEERYERAVEKRVELEEQVKRLKKELAEKVKSLDVVVKEESWLEKRREVRDEQIKMLNQRLKNGWEDEKSEI</sequence>
<reference evidence="3 4" key="1">
    <citation type="journal article" date="2020" name="G3 (Bethesda)">
        <title>Improved Reference Genome for Cyclotella cryptica CCMP332, a Model for Cell Wall Morphogenesis, Salinity Adaptation, and Lipid Production in Diatoms (Bacillariophyta).</title>
        <authorList>
            <person name="Roberts W.R."/>
            <person name="Downey K.M."/>
            <person name="Ruck E.C."/>
            <person name="Traller J.C."/>
            <person name="Alverson A.J."/>
        </authorList>
    </citation>
    <scope>NUCLEOTIDE SEQUENCE [LARGE SCALE GENOMIC DNA]</scope>
    <source>
        <strain evidence="3 4">CCMP332</strain>
    </source>
</reference>
<comment type="caution">
    <text evidence="3">The sequence shown here is derived from an EMBL/GenBank/DDBJ whole genome shotgun (WGS) entry which is preliminary data.</text>
</comment>
<evidence type="ECO:0000313" key="4">
    <source>
        <dbReference type="Proteomes" id="UP001516023"/>
    </source>
</evidence>
<protein>
    <recommendedName>
        <fullName evidence="5">GOLD domain-containing protein</fullName>
    </recommendedName>
</protein>
<evidence type="ECO:0000313" key="3">
    <source>
        <dbReference type="EMBL" id="KAL3780840.1"/>
    </source>
</evidence>
<gene>
    <name evidence="3" type="ORF">HJC23_011089</name>
</gene>
<evidence type="ECO:0008006" key="5">
    <source>
        <dbReference type="Google" id="ProtNLM"/>
    </source>
</evidence>
<evidence type="ECO:0000256" key="2">
    <source>
        <dbReference type="SAM" id="MobiDB-lite"/>
    </source>
</evidence>
<keyword evidence="1" id="KW-0175">Coiled coil</keyword>
<dbReference type="Gene3D" id="2.60.120.680">
    <property type="entry name" value="GOLD domain"/>
    <property type="match status" value="1"/>
</dbReference>